<evidence type="ECO:0000259" key="3">
    <source>
        <dbReference type="PROSITE" id="PS50158"/>
    </source>
</evidence>
<dbReference type="GO" id="GO:0003676">
    <property type="term" value="F:nucleic acid binding"/>
    <property type="evidence" value="ECO:0007669"/>
    <property type="project" value="InterPro"/>
</dbReference>
<evidence type="ECO:0000256" key="1">
    <source>
        <dbReference type="PROSITE-ProRule" id="PRU00047"/>
    </source>
</evidence>
<reference evidence="4" key="1">
    <citation type="submission" date="2023-03" db="EMBL/GenBank/DDBJ databases">
        <title>Massive genome expansion in bonnet fungi (Mycena s.s.) driven by repeated elements and novel gene families across ecological guilds.</title>
        <authorList>
            <consortium name="Lawrence Berkeley National Laboratory"/>
            <person name="Harder C.B."/>
            <person name="Miyauchi S."/>
            <person name="Viragh M."/>
            <person name="Kuo A."/>
            <person name="Thoen E."/>
            <person name="Andreopoulos B."/>
            <person name="Lu D."/>
            <person name="Skrede I."/>
            <person name="Drula E."/>
            <person name="Henrissat B."/>
            <person name="Morin E."/>
            <person name="Kohler A."/>
            <person name="Barry K."/>
            <person name="LaButti K."/>
            <person name="Morin E."/>
            <person name="Salamov A."/>
            <person name="Lipzen A."/>
            <person name="Mereny Z."/>
            <person name="Hegedus B."/>
            <person name="Baldrian P."/>
            <person name="Stursova M."/>
            <person name="Weitz H."/>
            <person name="Taylor A."/>
            <person name="Grigoriev I.V."/>
            <person name="Nagy L.G."/>
            <person name="Martin F."/>
            <person name="Kauserud H."/>
        </authorList>
    </citation>
    <scope>NUCLEOTIDE SEQUENCE</scope>
    <source>
        <strain evidence="4">CBHHK173m</strain>
    </source>
</reference>
<proteinExistence type="predicted"/>
<accession>A0AAD6XR17</accession>
<evidence type="ECO:0000313" key="4">
    <source>
        <dbReference type="EMBL" id="KAJ7088813.1"/>
    </source>
</evidence>
<evidence type="ECO:0000313" key="5">
    <source>
        <dbReference type="Proteomes" id="UP001222325"/>
    </source>
</evidence>
<gene>
    <name evidence="4" type="ORF">B0H15DRAFT_949444</name>
</gene>
<keyword evidence="5" id="KW-1185">Reference proteome</keyword>
<keyword evidence="1" id="KW-0479">Metal-binding</keyword>
<feature type="region of interest" description="Disordered" evidence="2">
    <location>
        <begin position="352"/>
        <end position="391"/>
    </location>
</feature>
<dbReference type="PROSITE" id="PS50158">
    <property type="entry name" value="ZF_CCHC"/>
    <property type="match status" value="1"/>
</dbReference>
<feature type="region of interest" description="Disordered" evidence="2">
    <location>
        <begin position="211"/>
        <end position="243"/>
    </location>
</feature>
<organism evidence="4 5">
    <name type="scientific">Mycena belliarum</name>
    <dbReference type="NCBI Taxonomy" id="1033014"/>
    <lineage>
        <taxon>Eukaryota</taxon>
        <taxon>Fungi</taxon>
        <taxon>Dikarya</taxon>
        <taxon>Basidiomycota</taxon>
        <taxon>Agaricomycotina</taxon>
        <taxon>Agaricomycetes</taxon>
        <taxon>Agaricomycetidae</taxon>
        <taxon>Agaricales</taxon>
        <taxon>Marasmiineae</taxon>
        <taxon>Mycenaceae</taxon>
        <taxon>Mycena</taxon>
    </lineage>
</organism>
<feature type="compositionally biased region" description="Pro residues" evidence="2">
    <location>
        <begin position="352"/>
        <end position="364"/>
    </location>
</feature>
<dbReference type="Proteomes" id="UP001222325">
    <property type="component" value="Unassembled WGS sequence"/>
</dbReference>
<dbReference type="InterPro" id="IPR001878">
    <property type="entry name" value="Znf_CCHC"/>
</dbReference>
<keyword evidence="1" id="KW-0863">Zinc-finger</keyword>
<dbReference type="EMBL" id="JARJCN010000025">
    <property type="protein sequence ID" value="KAJ7088813.1"/>
    <property type="molecule type" value="Genomic_DNA"/>
</dbReference>
<feature type="compositionally biased region" description="Basic and acidic residues" evidence="2">
    <location>
        <begin position="285"/>
        <end position="295"/>
    </location>
</feature>
<dbReference type="Pfam" id="PF14223">
    <property type="entry name" value="Retrotran_gag_2"/>
    <property type="match status" value="1"/>
</dbReference>
<keyword evidence="1" id="KW-0862">Zinc</keyword>
<feature type="compositionally biased region" description="Low complexity" evidence="2">
    <location>
        <begin position="365"/>
        <end position="376"/>
    </location>
</feature>
<name>A0AAD6XR17_9AGAR</name>
<feature type="region of interest" description="Disordered" evidence="2">
    <location>
        <begin position="285"/>
        <end position="306"/>
    </location>
</feature>
<feature type="compositionally biased region" description="Basic residues" evidence="2">
    <location>
        <begin position="377"/>
        <end position="389"/>
    </location>
</feature>
<evidence type="ECO:0000256" key="2">
    <source>
        <dbReference type="SAM" id="MobiDB-lite"/>
    </source>
</evidence>
<protein>
    <recommendedName>
        <fullName evidence="3">CCHC-type domain-containing protein</fullName>
    </recommendedName>
</protein>
<dbReference type="GO" id="GO:0008270">
    <property type="term" value="F:zinc ion binding"/>
    <property type="evidence" value="ECO:0007669"/>
    <property type="project" value="UniProtKB-KW"/>
</dbReference>
<sequence length="414" mass="45339">MKPSDIAKLEGPENYWNWKPDATSLLLVDDLWNAVDPLVPVPNGAVQLRAWSNANSKAHGVLFLTLSQAVKDKIANTGIGINGRLLWATLESFYTTADPATRSILMSQFHGISHDLSKSADTYLQAVVTAERRLTAIAASLPLNMVQDKILSGLSSAYSPIITHLQMESPQRDVPAMINAINAWERADLQRKDSVIKAARSVMDLDDVNQGGAFAADHRPHRSRPTDSSHSHSHSHSSAGKEFDWTNTKNRMDVCYRCGLPGHFAQYCISVMPEDVRRRIVRNRDRQAQLAKDESSDSDNDTPHVAASAFPTHSHVAAAAIDLPFEINIDTMDPIIRESVFAAHTVPYPAPGPLADPLPHPPSPALTASTSTSAGTPKKKKKKKKKKKNSITVEEIQSAFGGMSLQEEEAEFSM</sequence>
<dbReference type="AlphaFoldDB" id="A0AAD6XR17"/>
<comment type="caution">
    <text evidence="4">The sequence shown here is derived from an EMBL/GenBank/DDBJ whole genome shotgun (WGS) entry which is preliminary data.</text>
</comment>
<feature type="domain" description="CCHC-type" evidence="3">
    <location>
        <begin position="255"/>
        <end position="268"/>
    </location>
</feature>